<evidence type="ECO:0000256" key="3">
    <source>
        <dbReference type="ARBA" id="ARBA00022723"/>
    </source>
</evidence>
<dbReference type="Pfam" id="PF02581">
    <property type="entry name" value="TMP-TENI"/>
    <property type="match status" value="1"/>
</dbReference>
<dbReference type="Gene3D" id="3.20.20.70">
    <property type="entry name" value="Aldolase class I"/>
    <property type="match status" value="1"/>
</dbReference>
<keyword evidence="3 9" id="KW-0479">Metal-binding</keyword>
<accession>A0AAF0AL04</accession>
<evidence type="ECO:0000256" key="2">
    <source>
        <dbReference type="ARBA" id="ARBA00022679"/>
    </source>
</evidence>
<evidence type="ECO:0000256" key="9">
    <source>
        <dbReference type="HAMAP-Rule" id="MF_00097"/>
    </source>
</evidence>
<evidence type="ECO:0000256" key="11">
    <source>
        <dbReference type="RuleBase" id="RU004253"/>
    </source>
</evidence>
<evidence type="ECO:0000256" key="10">
    <source>
        <dbReference type="RuleBase" id="RU003826"/>
    </source>
</evidence>
<comment type="cofactor">
    <cofactor evidence="9">
        <name>Mg(2+)</name>
        <dbReference type="ChEBI" id="CHEBI:18420"/>
    </cofactor>
    <text evidence="9">Binds 1 Mg(2+) ion per subunit.</text>
</comment>
<dbReference type="CDD" id="cd00564">
    <property type="entry name" value="TMP_TenI"/>
    <property type="match status" value="1"/>
</dbReference>
<feature type="binding site" evidence="9">
    <location>
        <position position="111"/>
    </location>
    <ligand>
        <name>4-amino-2-methyl-5-(diphosphooxymethyl)pyrimidine</name>
        <dbReference type="ChEBI" id="CHEBI:57841"/>
    </ligand>
</feature>
<feature type="binding site" evidence="9">
    <location>
        <position position="73"/>
    </location>
    <ligand>
        <name>4-amino-2-methyl-5-(diphosphooxymethyl)pyrimidine</name>
        <dbReference type="ChEBI" id="CHEBI:57841"/>
    </ligand>
</feature>
<name>A0AAF0AL04_9GAMM</name>
<dbReference type="InterPro" id="IPR022998">
    <property type="entry name" value="ThiamineP_synth_TenI"/>
</dbReference>
<feature type="binding site" evidence="9">
    <location>
        <begin position="138"/>
        <end position="140"/>
    </location>
    <ligand>
        <name>2-[(2R,5Z)-2-carboxy-4-methylthiazol-5(2H)-ylidene]ethyl phosphate</name>
        <dbReference type="ChEBI" id="CHEBI:62899"/>
    </ligand>
</feature>
<feature type="binding site" evidence="9">
    <location>
        <position position="92"/>
    </location>
    <ligand>
        <name>Mg(2+)</name>
        <dbReference type="ChEBI" id="CHEBI:18420"/>
    </ligand>
</feature>
<comment type="catalytic activity">
    <reaction evidence="7 9 10">
        <text>2-(2-carboxy-4-methylthiazol-5-yl)ethyl phosphate + 4-amino-2-methyl-5-(diphosphooxymethyl)pyrimidine + 2 H(+) = thiamine phosphate + CO2 + diphosphate</text>
        <dbReference type="Rhea" id="RHEA:47848"/>
        <dbReference type="ChEBI" id="CHEBI:15378"/>
        <dbReference type="ChEBI" id="CHEBI:16526"/>
        <dbReference type="ChEBI" id="CHEBI:33019"/>
        <dbReference type="ChEBI" id="CHEBI:37575"/>
        <dbReference type="ChEBI" id="CHEBI:57841"/>
        <dbReference type="ChEBI" id="CHEBI:62890"/>
        <dbReference type="EC" id="2.5.1.3"/>
    </reaction>
</comment>
<evidence type="ECO:0000256" key="7">
    <source>
        <dbReference type="ARBA" id="ARBA00047851"/>
    </source>
</evidence>
<evidence type="ECO:0000256" key="6">
    <source>
        <dbReference type="ARBA" id="ARBA00047334"/>
    </source>
</evidence>
<feature type="binding site" evidence="9">
    <location>
        <position position="141"/>
    </location>
    <ligand>
        <name>4-amino-2-methyl-5-(diphosphooxymethyl)pyrimidine</name>
        <dbReference type="ChEBI" id="CHEBI:57841"/>
    </ligand>
</feature>
<comment type="caution">
    <text evidence="9">Lacks conserved residue(s) required for the propagation of feature annotation.</text>
</comment>
<dbReference type="Proteomes" id="UP001212189">
    <property type="component" value="Chromosome"/>
</dbReference>
<protein>
    <recommendedName>
        <fullName evidence="9">Thiamine-phosphate synthase</fullName>
        <shortName evidence="9">TP synthase</shortName>
        <shortName evidence="9">TPS</shortName>
        <ecNumber evidence="9">2.5.1.3</ecNumber>
    </recommendedName>
    <alternativeName>
        <fullName evidence="9">Thiamine-phosphate pyrophosphorylase</fullName>
        <shortName evidence="9">TMP pyrophosphorylase</shortName>
        <shortName evidence="9">TMP-PPase</shortName>
    </alternativeName>
</protein>
<comment type="similarity">
    <text evidence="9 10">Belongs to the thiamine-phosphate synthase family.</text>
</comment>
<evidence type="ECO:0000256" key="1">
    <source>
        <dbReference type="ARBA" id="ARBA00005165"/>
    </source>
</evidence>
<evidence type="ECO:0000313" key="14">
    <source>
        <dbReference type="Proteomes" id="UP001212189"/>
    </source>
</evidence>
<dbReference type="AlphaFoldDB" id="A0AAF0AL04"/>
<feature type="binding site" evidence="9">
    <location>
        <begin position="41"/>
        <end position="45"/>
    </location>
    <ligand>
        <name>4-amino-2-methyl-5-(diphosphooxymethyl)pyrimidine</name>
        <dbReference type="ChEBI" id="CHEBI:57841"/>
    </ligand>
</feature>
<dbReference type="GO" id="GO:0000287">
    <property type="term" value="F:magnesium ion binding"/>
    <property type="evidence" value="ECO:0007669"/>
    <property type="project" value="UniProtKB-UniRule"/>
</dbReference>
<reference evidence="13 14" key="1">
    <citation type="submission" date="2022-12" db="EMBL/GenBank/DDBJ databases">
        <title>Coexistence and Characterization of a Novel Tigecycline Resistance gene tet(X) variant and blaNDM-1 in a Pseudomonas caeni Isolate of Chicken Origin.</title>
        <authorList>
            <person name="Lu X."/>
            <person name="Zhang L."/>
            <person name="Li R."/>
            <person name="Wang Z."/>
        </authorList>
    </citation>
    <scope>NUCLEOTIDE SEQUENCE [LARGE SCALE GENOMIC DNA]</scope>
    <source>
        <strain evidence="13 14">CE14</strain>
    </source>
</reference>
<dbReference type="InterPro" id="IPR036206">
    <property type="entry name" value="ThiamineP_synth_sf"/>
</dbReference>
<evidence type="ECO:0000256" key="5">
    <source>
        <dbReference type="ARBA" id="ARBA00022977"/>
    </source>
</evidence>
<comment type="pathway">
    <text evidence="1 9 11">Cofactor biosynthesis; thiamine diphosphate biosynthesis; thiamine phosphate from 4-amino-2-methyl-5-diphosphomethylpyrimidine and 4-methyl-5-(2-phosphoethyl)-thiazole: step 1/1.</text>
</comment>
<feature type="domain" description="Thiamine phosphate synthase/TenI" evidence="12">
    <location>
        <begin position="11"/>
        <end position="189"/>
    </location>
</feature>
<comment type="catalytic activity">
    <reaction evidence="6 9 10">
        <text>4-methyl-5-(2-phosphooxyethyl)-thiazole + 4-amino-2-methyl-5-(diphosphooxymethyl)pyrimidine + H(+) = thiamine phosphate + diphosphate</text>
        <dbReference type="Rhea" id="RHEA:22328"/>
        <dbReference type="ChEBI" id="CHEBI:15378"/>
        <dbReference type="ChEBI" id="CHEBI:33019"/>
        <dbReference type="ChEBI" id="CHEBI:37575"/>
        <dbReference type="ChEBI" id="CHEBI:57841"/>
        <dbReference type="ChEBI" id="CHEBI:58296"/>
        <dbReference type="EC" id="2.5.1.3"/>
    </reaction>
</comment>
<feature type="binding site" evidence="9">
    <location>
        <position position="167"/>
    </location>
    <ligand>
        <name>2-[(2R,5Z)-2-carboxy-4-methylthiazol-5(2H)-ylidene]ethyl phosphate</name>
        <dbReference type="ChEBI" id="CHEBI:62899"/>
    </ligand>
</feature>
<dbReference type="RefSeq" id="WP_269818233.1">
    <property type="nucleotide sequence ID" value="NZ_CP114976.1"/>
</dbReference>
<dbReference type="HAMAP" id="MF_00097">
    <property type="entry name" value="TMP_synthase"/>
    <property type="match status" value="1"/>
</dbReference>
<comment type="function">
    <text evidence="9">Condenses 4-methyl-5-(beta-hydroxyethyl)thiazole monophosphate (THZ-P) and 2-methyl-4-amino-5-hydroxymethyl pyrimidine pyrophosphate (HMP-PP) to form thiamine monophosphate (TMP).</text>
</comment>
<dbReference type="GO" id="GO:0009228">
    <property type="term" value="P:thiamine biosynthetic process"/>
    <property type="evidence" value="ECO:0007669"/>
    <property type="project" value="UniProtKB-KW"/>
</dbReference>
<dbReference type="NCBIfam" id="TIGR00693">
    <property type="entry name" value="thiE"/>
    <property type="match status" value="1"/>
</dbReference>
<dbReference type="EC" id="2.5.1.3" evidence="9"/>
<proteinExistence type="inferred from homology"/>
<dbReference type="GO" id="GO:0005737">
    <property type="term" value="C:cytoplasm"/>
    <property type="evidence" value="ECO:0007669"/>
    <property type="project" value="TreeGrafter"/>
</dbReference>
<dbReference type="KEGG" id="dce:O6P33_00100"/>
<keyword evidence="5 9" id="KW-0784">Thiamine biosynthesis</keyword>
<organism evidence="13 14">
    <name type="scientific">Denitrificimonas caeni</name>
    <dbReference type="NCBI Taxonomy" id="521720"/>
    <lineage>
        <taxon>Bacteria</taxon>
        <taxon>Pseudomonadati</taxon>
        <taxon>Pseudomonadota</taxon>
        <taxon>Gammaproteobacteria</taxon>
        <taxon>Pseudomonadales</taxon>
        <taxon>Pseudomonadaceae</taxon>
        <taxon>Denitrificimonas</taxon>
    </lineage>
</organism>
<keyword evidence="4 9" id="KW-0460">Magnesium</keyword>
<dbReference type="PANTHER" id="PTHR20857:SF15">
    <property type="entry name" value="THIAMINE-PHOSPHATE SYNTHASE"/>
    <property type="match status" value="1"/>
</dbReference>
<evidence type="ECO:0000256" key="8">
    <source>
        <dbReference type="ARBA" id="ARBA00047883"/>
    </source>
</evidence>
<dbReference type="InterPro" id="IPR034291">
    <property type="entry name" value="TMP_synthase"/>
</dbReference>
<dbReference type="EMBL" id="CP114976">
    <property type="protein sequence ID" value="WBE25287.1"/>
    <property type="molecule type" value="Genomic_DNA"/>
</dbReference>
<gene>
    <name evidence="9 13" type="primary">thiE</name>
    <name evidence="13" type="ORF">O6P33_00100</name>
</gene>
<feature type="binding site" evidence="9">
    <location>
        <position position="74"/>
    </location>
    <ligand>
        <name>Mg(2+)</name>
        <dbReference type="ChEBI" id="CHEBI:18420"/>
    </ligand>
</feature>
<comment type="catalytic activity">
    <reaction evidence="8 9 10">
        <text>2-[(2R,5Z)-2-carboxy-4-methylthiazol-5(2H)-ylidene]ethyl phosphate + 4-amino-2-methyl-5-(diphosphooxymethyl)pyrimidine + 2 H(+) = thiamine phosphate + CO2 + diphosphate</text>
        <dbReference type="Rhea" id="RHEA:47844"/>
        <dbReference type="ChEBI" id="CHEBI:15378"/>
        <dbReference type="ChEBI" id="CHEBI:16526"/>
        <dbReference type="ChEBI" id="CHEBI:33019"/>
        <dbReference type="ChEBI" id="CHEBI:37575"/>
        <dbReference type="ChEBI" id="CHEBI:57841"/>
        <dbReference type="ChEBI" id="CHEBI:62899"/>
        <dbReference type="EC" id="2.5.1.3"/>
    </reaction>
</comment>
<keyword evidence="14" id="KW-1185">Reference proteome</keyword>
<dbReference type="GO" id="GO:0009229">
    <property type="term" value="P:thiamine diphosphate biosynthetic process"/>
    <property type="evidence" value="ECO:0007669"/>
    <property type="project" value="UniProtKB-UniRule"/>
</dbReference>
<evidence type="ECO:0000259" key="12">
    <source>
        <dbReference type="Pfam" id="PF02581"/>
    </source>
</evidence>
<dbReference type="PANTHER" id="PTHR20857">
    <property type="entry name" value="THIAMINE-PHOSPHATE PYROPHOSPHORYLASE"/>
    <property type="match status" value="1"/>
</dbReference>
<sequence>MSNKTQVLRGLYAITDSTLLADGRLLPYCEAALQGGAKLLQYRDKSSDGSRRLHEAKALQTLCQDYGARLIINDDVHLALELGADLHLGQEDGSLLQARQLLGPDAIIGATCHARLDLAEDAVKQQADYIAFGRFYNSQTKPGDVFASTELLEHAQQLQTPVVAIGGITLDNGSTLIKHGAAMLAVIHGLFAADSAAAVEQRARAFSALFTD</sequence>
<evidence type="ECO:0000313" key="13">
    <source>
        <dbReference type="EMBL" id="WBE25287.1"/>
    </source>
</evidence>
<dbReference type="GO" id="GO:0004789">
    <property type="term" value="F:thiamine-phosphate diphosphorylase activity"/>
    <property type="evidence" value="ECO:0007669"/>
    <property type="project" value="UniProtKB-UniRule"/>
</dbReference>
<keyword evidence="2 9" id="KW-0808">Transferase</keyword>
<dbReference type="InterPro" id="IPR013785">
    <property type="entry name" value="Aldolase_TIM"/>
</dbReference>
<evidence type="ECO:0000256" key="4">
    <source>
        <dbReference type="ARBA" id="ARBA00022842"/>
    </source>
</evidence>
<dbReference type="SUPFAM" id="SSF51391">
    <property type="entry name" value="Thiamin phosphate synthase"/>
    <property type="match status" value="1"/>
</dbReference>